<evidence type="ECO:0000256" key="4">
    <source>
        <dbReference type="SAM" id="Coils"/>
    </source>
</evidence>
<dbReference type="InterPro" id="IPR038495">
    <property type="entry name" value="ATPase_E_C"/>
</dbReference>
<proteinExistence type="inferred from homology"/>
<keyword evidence="6" id="KW-1185">Reference proteome</keyword>
<dbReference type="AlphaFoldDB" id="A0A1M7IUI2"/>
<feature type="coiled-coil region" evidence="4">
    <location>
        <begin position="26"/>
        <end position="80"/>
    </location>
</feature>
<dbReference type="GO" id="GO:0046961">
    <property type="term" value="F:proton-transporting ATPase activity, rotational mechanism"/>
    <property type="evidence" value="ECO:0007669"/>
    <property type="project" value="InterPro"/>
</dbReference>
<keyword evidence="2" id="KW-0813">Transport</keyword>
<sequence>MTLDEKLDNFYHCAIDDATAQSIKILESYEQTLKEMYEEKRKSLIKQAEQKLRIESENLIREKNRNLSNESLNIKRALSEKSKEKVEILFNDVEKRLSAYMQTPEYQTFLVNKINEAVDFAKGDELTVYINQTDSHLKSALEAATHLELMISNVDFFGGIRCVIPERHILIDNSFMSKLREEKSNFKLS</sequence>
<dbReference type="STRING" id="1120996.SAMN02746066_01961"/>
<evidence type="ECO:0000313" key="6">
    <source>
        <dbReference type="Proteomes" id="UP000184038"/>
    </source>
</evidence>
<dbReference type="Pfam" id="PF01991">
    <property type="entry name" value="vATP-synt_E"/>
    <property type="match status" value="1"/>
</dbReference>
<dbReference type="RefSeq" id="WP_073286833.1">
    <property type="nucleotide sequence ID" value="NZ_FRCP01000010.1"/>
</dbReference>
<reference evidence="5 6" key="1">
    <citation type="submission" date="2016-11" db="EMBL/GenBank/DDBJ databases">
        <authorList>
            <person name="Jaros S."/>
            <person name="Januszkiewicz K."/>
            <person name="Wedrychowicz H."/>
        </authorList>
    </citation>
    <scope>NUCLEOTIDE SEQUENCE [LARGE SCALE GENOMIC DNA]</scope>
    <source>
        <strain evidence="5 6">DSM 15930</strain>
    </source>
</reference>
<organism evidence="5 6">
    <name type="scientific">Anaerosporobacter mobilis DSM 15930</name>
    <dbReference type="NCBI Taxonomy" id="1120996"/>
    <lineage>
        <taxon>Bacteria</taxon>
        <taxon>Bacillati</taxon>
        <taxon>Bacillota</taxon>
        <taxon>Clostridia</taxon>
        <taxon>Lachnospirales</taxon>
        <taxon>Lachnospiraceae</taxon>
        <taxon>Anaerosporobacter</taxon>
    </lineage>
</organism>
<evidence type="ECO:0000256" key="2">
    <source>
        <dbReference type="ARBA" id="ARBA00022448"/>
    </source>
</evidence>
<name>A0A1M7IUI2_9FIRM</name>
<dbReference type="GO" id="GO:0033178">
    <property type="term" value="C:proton-transporting two-sector ATPase complex, catalytic domain"/>
    <property type="evidence" value="ECO:0007669"/>
    <property type="project" value="InterPro"/>
</dbReference>
<keyword evidence="4" id="KW-0175">Coiled coil</keyword>
<comment type="similarity">
    <text evidence="1">Belongs to the V-ATPase E subunit family.</text>
</comment>
<dbReference type="EMBL" id="FRCP01000010">
    <property type="protein sequence ID" value="SHM44406.1"/>
    <property type="molecule type" value="Genomic_DNA"/>
</dbReference>
<keyword evidence="3" id="KW-0406">Ion transport</keyword>
<dbReference type="Gene3D" id="3.30.2320.30">
    <property type="entry name" value="ATP synthase, E subunit, C-terminal"/>
    <property type="match status" value="1"/>
</dbReference>
<protein>
    <submittedName>
        <fullName evidence="5">H+-ATPase subunit E/Vma4</fullName>
    </submittedName>
</protein>
<dbReference type="InterPro" id="IPR002842">
    <property type="entry name" value="ATPase_V1_Esu"/>
</dbReference>
<evidence type="ECO:0000313" key="5">
    <source>
        <dbReference type="EMBL" id="SHM44406.1"/>
    </source>
</evidence>
<evidence type="ECO:0000256" key="1">
    <source>
        <dbReference type="ARBA" id="ARBA00005901"/>
    </source>
</evidence>
<dbReference type="SUPFAM" id="SSF160527">
    <property type="entry name" value="V-type ATPase subunit E-like"/>
    <property type="match status" value="1"/>
</dbReference>
<dbReference type="Proteomes" id="UP000184038">
    <property type="component" value="Unassembled WGS sequence"/>
</dbReference>
<gene>
    <name evidence="5" type="ORF">SAMN02746066_01961</name>
</gene>
<accession>A0A1M7IUI2</accession>
<evidence type="ECO:0000256" key="3">
    <source>
        <dbReference type="ARBA" id="ARBA00023065"/>
    </source>
</evidence>